<keyword evidence="2" id="KW-1185">Reference proteome</keyword>
<gene>
    <name evidence="1" type="ORF">ARMGADRAFT_1008628</name>
</gene>
<dbReference type="EMBL" id="KZ293648">
    <property type="protein sequence ID" value="PBK98130.1"/>
    <property type="molecule type" value="Genomic_DNA"/>
</dbReference>
<organism evidence="1 2">
    <name type="scientific">Armillaria gallica</name>
    <name type="common">Bulbous honey fungus</name>
    <name type="synonym">Armillaria bulbosa</name>
    <dbReference type="NCBI Taxonomy" id="47427"/>
    <lineage>
        <taxon>Eukaryota</taxon>
        <taxon>Fungi</taxon>
        <taxon>Dikarya</taxon>
        <taxon>Basidiomycota</taxon>
        <taxon>Agaricomycotina</taxon>
        <taxon>Agaricomycetes</taxon>
        <taxon>Agaricomycetidae</taxon>
        <taxon>Agaricales</taxon>
        <taxon>Marasmiineae</taxon>
        <taxon>Physalacriaceae</taxon>
        <taxon>Armillaria</taxon>
    </lineage>
</organism>
<evidence type="ECO:0000313" key="2">
    <source>
        <dbReference type="Proteomes" id="UP000217790"/>
    </source>
</evidence>
<accession>A0A2H3DVP6</accession>
<sequence length="120" mass="13392">MGVSPHPALPTHQAVSMCLCGTPPFPSQNRPQRRLFKLTRVPRCKGQHASGSRGQDEVIMAESNQMRTRNSSPCRRFTVTSSKSLFPSPLVEDHCIQVEHDGHFLNSWLPHHLGSHSPCD</sequence>
<dbReference type="Proteomes" id="UP000217790">
    <property type="component" value="Unassembled WGS sequence"/>
</dbReference>
<protein>
    <submittedName>
        <fullName evidence="1">Uncharacterized protein</fullName>
    </submittedName>
</protein>
<reference evidence="2" key="1">
    <citation type="journal article" date="2017" name="Nat. Ecol. Evol.">
        <title>Genome expansion and lineage-specific genetic innovations in the forest pathogenic fungi Armillaria.</title>
        <authorList>
            <person name="Sipos G."/>
            <person name="Prasanna A.N."/>
            <person name="Walter M.C."/>
            <person name="O'Connor E."/>
            <person name="Balint B."/>
            <person name="Krizsan K."/>
            <person name="Kiss B."/>
            <person name="Hess J."/>
            <person name="Varga T."/>
            <person name="Slot J."/>
            <person name="Riley R."/>
            <person name="Boka B."/>
            <person name="Rigling D."/>
            <person name="Barry K."/>
            <person name="Lee J."/>
            <person name="Mihaltcheva S."/>
            <person name="LaButti K."/>
            <person name="Lipzen A."/>
            <person name="Waldron R."/>
            <person name="Moloney N.M."/>
            <person name="Sperisen C."/>
            <person name="Kredics L."/>
            <person name="Vagvoelgyi C."/>
            <person name="Patrignani A."/>
            <person name="Fitzpatrick D."/>
            <person name="Nagy I."/>
            <person name="Doyle S."/>
            <person name="Anderson J.B."/>
            <person name="Grigoriev I.V."/>
            <person name="Gueldener U."/>
            <person name="Muensterkoetter M."/>
            <person name="Nagy L.G."/>
        </authorList>
    </citation>
    <scope>NUCLEOTIDE SEQUENCE [LARGE SCALE GENOMIC DNA]</scope>
    <source>
        <strain evidence="2">Ar21-2</strain>
    </source>
</reference>
<dbReference type="AlphaFoldDB" id="A0A2H3DVP6"/>
<evidence type="ECO:0000313" key="1">
    <source>
        <dbReference type="EMBL" id="PBK98130.1"/>
    </source>
</evidence>
<name>A0A2H3DVP6_ARMGA</name>
<dbReference type="InParanoid" id="A0A2H3DVP6"/>
<proteinExistence type="predicted"/>